<evidence type="ECO:0000313" key="3">
    <source>
        <dbReference type="Proteomes" id="UP001341840"/>
    </source>
</evidence>
<evidence type="ECO:0000313" key="2">
    <source>
        <dbReference type="EMBL" id="MED6116425.1"/>
    </source>
</evidence>
<keyword evidence="1" id="KW-0812">Transmembrane</keyword>
<feature type="non-terminal residue" evidence="2">
    <location>
        <position position="1"/>
    </location>
</feature>
<protein>
    <submittedName>
        <fullName evidence="2">Uncharacterized protein</fullName>
    </submittedName>
</protein>
<dbReference type="EMBL" id="JASCZI010002779">
    <property type="protein sequence ID" value="MED6116425.1"/>
    <property type="molecule type" value="Genomic_DNA"/>
</dbReference>
<accession>A0ABU6QWF5</accession>
<keyword evidence="1" id="KW-1133">Transmembrane helix</keyword>
<gene>
    <name evidence="2" type="ORF">PIB30_100263</name>
</gene>
<proteinExistence type="predicted"/>
<comment type="caution">
    <text evidence="2">The sequence shown here is derived from an EMBL/GenBank/DDBJ whole genome shotgun (WGS) entry which is preliminary data.</text>
</comment>
<feature type="transmembrane region" description="Helical" evidence="1">
    <location>
        <begin position="103"/>
        <end position="136"/>
    </location>
</feature>
<dbReference type="Proteomes" id="UP001341840">
    <property type="component" value="Unassembled WGS sequence"/>
</dbReference>
<reference evidence="2 3" key="1">
    <citation type="journal article" date="2023" name="Plants (Basel)">
        <title>Bridging the Gap: Combining Genomics and Transcriptomics Approaches to Understand Stylosanthes scabra, an Orphan Legume from the Brazilian Caatinga.</title>
        <authorList>
            <person name="Ferreira-Neto J.R.C."/>
            <person name="da Silva M.D."/>
            <person name="Binneck E."/>
            <person name="de Melo N.F."/>
            <person name="da Silva R.H."/>
            <person name="de Melo A.L.T.M."/>
            <person name="Pandolfi V."/>
            <person name="Bustamante F.O."/>
            <person name="Brasileiro-Vidal A.C."/>
            <person name="Benko-Iseppon A.M."/>
        </authorList>
    </citation>
    <scope>NUCLEOTIDE SEQUENCE [LARGE SCALE GENOMIC DNA]</scope>
    <source>
        <tissue evidence="2">Leaves</tissue>
    </source>
</reference>
<keyword evidence="3" id="KW-1185">Reference proteome</keyword>
<name>A0ABU6QWF5_9FABA</name>
<organism evidence="2 3">
    <name type="scientific">Stylosanthes scabra</name>
    <dbReference type="NCBI Taxonomy" id="79078"/>
    <lineage>
        <taxon>Eukaryota</taxon>
        <taxon>Viridiplantae</taxon>
        <taxon>Streptophyta</taxon>
        <taxon>Embryophyta</taxon>
        <taxon>Tracheophyta</taxon>
        <taxon>Spermatophyta</taxon>
        <taxon>Magnoliopsida</taxon>
        <taxon>eudicotyledons</taxon>
        <taxon>Gunneridae</taxon>
        <taxon>Pentapetalae</taxon>
        <taxon>rosids</taxon>
        <taxon>fabids</taxon>
        <taxon>Fabales</taxon>
        <taxon>Fabaceae</taxon>
        <taxon>Papilionoideae</taxon>
        <taxon>50 kb inversion clade</taxon>
        <taxon>dalbergioids sensu lato</taxon>
        <taxon>Dalbergieae</taxon>
        <taxon>Pterocarpus clade</taxon>
        <taxon>Stylosanthes</taxon>
    </lineage>
</organism>
<keyword evidence="1" id="KW-0472">Membrane</keyword>
<sequence>SINPRGTITLTHFFYLIRSGALAGGSSVTPQGFRASDFSCKHILFLSDLMVELVGVDPQLILPCFHSFELFKVLSLSGLHSLKECLLLNLHASKLLIEQGDALLLLLHVVLLKTCILIILRLKVLVLPLVVIFLIASLKLRHWLVFFLLFIVLLHLHISTKSGSLHQPSCNQLILWNEFTSPELTHSYLCILAQLENGARKGQLAFPLHPLSNHCNVTAMISSTLTSSPLMME</sequence>
<feature type="transmembrane region" description="Helical" evidence="1">
    <location>
        <begin position="142"/>
        <end position="158"/>
    </location>
</feature>
<evidence type="ECO:0000256" key="1">
    <source>
        <dbReference type="SAM" id="Phobius"/>
    </source>
</evidence>